<accession>A0A402C7M5</accession>
<sequence>MGCRATAFIHANSAKYWEFIPEFIVVEEFVFQTTRQNFRPFCLECEK</sequence>
<evidence type="ECO:0000313" key="1">
    <source>
        <dbReference type="EMBL" id="GCE39602.1"/>
    </source>
</evidence>
<dbReference type="AlphaFoldDB" id="A0A402C7M5"/>
<name>A0A402C7M5_RHOWR</name>
<proteinExistence type="predicted"/>
<organism evidence="1 2">
    <name type="scientific">Rhodococcus wratislaviensis</name>
    <name type="common">Tsukamurella wratislaviensis</name>
    <dbReference type="NCBI Taxonomy" id="44752"/>
    <lineage>
        <taxon>Bacteria</taxon>
        <taxon>Bacillati</taxon>
        <taxon>Actinomycetota</taxon>
        <taxon>Actinomycetes</taxon>
        <taxon>Mycobacteriales</taxon>
        <taxon>Nocardiaceae</taxon>
        <taxon>Rhodococcus</taxon>
    </lineage>
</organism>
<gene>
    <name evidence="1" type="ORF">Rhow_003126</name>
</gene>
<dbReference type="Proteomes" id="UP000287519">
    <property type="component" value="Unassembled WGS sequence"/>
</dbReference>
<reference evidence="1 2" key="1">
    <citation type="submission" date="2018-11" db="EMBL/GenBank/DDBJ databases">
        <title>Microbial catabolism of amino acid.</title>
        <authorList>
            <person name="Hibi M."/>
            <person name="Ogawa J."/>
        </authorList>
    </citation>
    <scope>NUCLEOTIDE SEQUENCE [LARGE SCALE GENOMIC DNA]</scope>
    <source>
        <strain evidence="1 2">C31-06</strain>
    </source>
</reference>
<comment type="caution">
    <text evidence="1">The sequence shown here is derived from an EMBL/GenBank/DDBJ whole genome shotgun (WGS) entry which is preliminary data.</text>
</comment>
<keyword evidence="2" id="KW-1185">Reference proteome</keyword>
<protein>
    <submittedName>
        <fullName evidence="1">Uncharacterized protein</fullName>
    </submittedName>
</protein>
<dbReference type="EMBL" id="BHYM01000028">
    <property type="protein sequence ID" value="GCE39602.1"/>
    <property type="molecule type" value="Genomic_DNA"/>
</dbReference>
<evidence type="ECO:0000313" key="2">
    <source>
        <dbReference type="Proteomes" id="UP000287519"/>
    </source>
</evidence>